<evidence type="ECO:0000259" key="1">
    <source>
        <dbReference type="Pfam" id="PF26395"/>
    </source>
</evidence>
<feature type="domain" description="Type II CBASS E2 protein" evidence="1">
    <location>
        <begin position="11"/>
        <end position="149"/>
    </location>
</feature>
<evidence type="ECO:0000313" key="2">
    <source>
        <dbReference type="EMBL" id="OIQ93609.1"/>
    </source>
</evidence>
<proteinExistence type="predicted"/>
<dbReference type="Pfam" id="PF26395">
    <property type="entry name" value="E2-CBASS"/>
    <property type="match status" value="1"/>
</dbReference>
<organism evidence="2">
    <name type="scientific">mine drainage metagenome</name>
    <dbReference type="NCBI Taxonomy" id="410659"/>
    <lineage>
        <taxon>unclassified sequences</taxon>
        <taxon>metagenomes</taxon>
        <taxon>ecological metagenomes</taxon>
    </lineage>
</organism>
<dbReference type="AlphaFoldDB" id="A0A1J5RCV0"/>
<dbReference type="InterPro" id="IPR058588">
    <property type="entry name" value="E2-CBASS"/>
</dbReference>
<sequence>MVKKAKSIGAQIHVMRLRWPGFEPQERTADKVVWVGDLVGIERRYRVMVQFGLPRNPPDDPMFRRFPLVTVVSPGLEPQWDALEEAPLPHVYFYRPCIALSPLCLFDPEAGEWDHSNLIALTTIPWTADWLACYEAWLATGRWRAGGRHAINPREMIA</sequence>
<name>A0A1J5RCV0_9ZZZZ</name>
<protein>
    <recommendedName>
        <fullName evidence="1">Type II CBASS E2 protein domain-containing protein</fullName>
    </recommendedName>
</protein>
<comment type="caution">
    <text evidence="2">The sequence shown here is derived from an EMBL/GenBank/DDBJ whole genome shotgun (WGS) entry which is preliminary data.</text>
</comment>
<accession>A0A1J5RCV0</accession>
<dbReference type="EMBL" id="MLJW01000204">
    <property type="protein sequence ID" value="OIQ93609.1"/>
    <property type="molecule type" value="Genomic_DNA"/>
</dbReference>
<reference evidence="2" key="1">
    <citation type="submission" date="2016-10" db="EMBL/GenBank/DDBJ databases">
        <title>Sequence of Gallionella enrichment culture.</title>
        <authorList>
            <person name="Poehlein A."/>
            <person name="Muehling M."/>
            <person name="Daniel R."/>
        </authorList>
    </citation>
    <scope>NUCLEOTIDE SEQUENCE</scope>
</reference>
<gene>
    <name evidence="2" type="ORF">GALL_244570</name>
</gene>